<keyword evidence="1" id="KW-1133">Transmembrane helix</keyword>
<dbReference type="AlphaFoldDB" id="A0AAV3A1T6"/>
<sequence>MLERDRGNRRCRRQLVTRKSTEIKMILDINHIHFYCTLIVNVLLANYTLAYTIWLHSNSISSQNIVFRKDFEGATVNHCQVSIACDSKLRNDFYEEHADGNSKAP</sequence>
<keyword evidence="3" id="KW-1185">Reference proteome</keyword>
<dbReference type="EMBL" id="DYDO01000007">
    <property type="protein sequence ID" value="DBA20649.1"/>
    <property type="molecule type" value="Genomic_DNA"/>
</dbReference>
<feature type="transmembrane region" description="Helical" evidence="1">
    <location>
        <begin position="32"/>
        <end position="54"/>
    </location>
</feature>
<reference evidence="2" key="1">
    <citation type="thesis" date="2020" institute="ProQuest LLC" country="789 East Eisenhower Parkway, Ann Arbor, MI, USA">
        <title>Comparative Genomics and Chromosome Evolution.</title>
        <authorList>
            <person name="Mudd A.B."/>
        </authorList>
    </citation>
    <scope>NUCLEOTIDE SEQUENCE</scope>
    <source>
        <strain evidence="2">1538</strain>
        <tissue evidence="2">Blood</tissue>
    </source>
</reference>
<gene>
    <name evidence="2" type="ORF">GDO54_017409</name>
</gene>
<protein>
    <submittedName>
        <fullName evidence="2">Uncharacterized protein</fullName>
    </submittedName>
</protein>
<dbReference type="Proteomes" id="UP001181693">
    <property type="component" value="Unassembled WGS sequence"/>
</dbReference>
<evidence type="ECO:0000313" key="3">
    <source>
        <dbReference type="Proteomes" id="UP001181693"/>
    </source>
</evidence>
<accession>A0AAV3A1T6</accession>
<keyword evidence="1" id="KW-0472">Membrane</keyword>
<comment type="caution">
    <text evidence="2">The sequence shown here is derived from an EMBL/GenBank/DDBJ whole genome shotgun (WGS) entry which is preliminary data.</text>
</comment>
<name>A0AAV3A1T6_PYXAD</name>
<organism evidence="2 3">
    <name type="scientific">Pyxicephalus adspersus</name>
    <name type="common">African bullfrog</name>
    <dbReference type="NCBI Taxonomy" id="30357"/>
    <lineage>
        <taxon>Eukaryota</taxon>
        <taxon>Metazoa</taxon>
        <taxon>Chordata</taxon>
        <taxon>Craniata</taxon>
        <taxon>Vertebrata</taxon>
        <taxon>Euteleostomi</taxon>
        <taxon>Amphibia</taxon>
        <taxon>Batrachia</taxon>
        <taxon>Anura</taxon>
        <taxon>Neobatrachia</taxon>
        <taxon>Ranoidea</taxon>
        <taxon>Pyxicephalidae</taxon>
        <taxon>Pyxicephalinae</taxon>
        <taxon>Pyxicephalus</taxon>
    </lineage>
</organism>
<evidence type="ECO:0000256" key="1">
    <source>
        <dbReference type="SAM" id="Phobius"/>
    </source>
</evidence>
<evidence type="ECO:0000313" key="2">
    <source>
        <dbReference type="EMBL" id="DBA20649.1"/>
    </source>
</evidence>
<keyword evidence="1" id="KW-0812">Transmembrane</keyword>
<proteinExistence type="predicted"/>